<sequence>MKEEEEEKEWHQGMMLFFLGSSEALPFLFLLGNRKEQLEEAEKSLETLEIGLPSRVLRGNHSLSSLAL</sequence>
<dbReference type="AlphaFoldDB" id="A0A8K0HVY8"/>
<comment type="caution">
    <text evidence="2">The sequence shown here is derived from an EMBL/GenBank/DDBJ whole genome shotgun (WGS) entry which is preliminary data.</text>
</comment>
<protein>
    <submittedName>
        <fullName evidence="2">Uncharacterized protein</fullName>
    </submittedName>
</protein>
<feature type="transmembrane region" description="Helical" evidence="1">
    <location>
        <begin position="12"/>
        <end position="31"/>
    </location>
</feature>
<accession>A0A8K0HVY8</accession>
<reference evidence="2" key="2">
    <citation type="submission" date="2019-07" db="EMBL/GenBank/DDBJ databases">
        <authorList>
            <person name="Yang Y."/>
            <person name="Bocs S."/>
            <person name="Baudouin L."/>
        </authorList>
    </citation>
    <scope>NUCLEOTIDE SEQUENCE</scope>
    <source>
        <tissue evidence="2">Spear leaf of Hainan Tall coconut</tissue>
    </source>
</reference>
<evidence type="ECO:0000313" key="2">
    <source>
        <dbReference type="EMBL" id="KAG1327696.1"/>
    </source>
</evidence>
<evidence type="ECO:0000256" key="1">
    <source>
        <dbReference type="SAM" id="Phobius"/>
    </source>
</evidence>
<evidence type="ECO:0000313" key="3">
    <source>
        <dbReference type="Proteomes" id="UP000797356"/>
    </source>
</evidence>
<proteinExistence type="predicted"/>
<gene>
    <name evidence="2" type="ORF">COCNU_01G016300</name>
</gene>
<name>A0A8K0HVY8_COCNU</name>
<reference evidence="2" key="1">
    <citation type="journal article" date="2017" name="Gigascience">
        <title>The genome draft of coconut (Cocos nucifera).</title>
        <authorList>
            <person name="Xiao Y."/>
            <person name="Xu P."/>
            <person name="Fan H."/>
            <person name="Baudouin L."/>
            <person name="Xia W."/>
            <person name="Bocs S."/>
            <person name="Xu J."/>
            <person name="Li Q."/>
            <person name="Guo A."/>
            <person name="Zhou L."/>
            <person name="Li J."/>
            <person name="Wu Y."/>
            <person name="Ma Z."/>
            <person name="Armero A."/>
            <person name="Issali A.E."/>
            <person name="Liu N."/>
            <person name="Peng M."/>
            <person name="Yang Y."/>
        </authorList>
    </citation>
    <scope>NUCLEOTIDE SEQUENCE</scope>
    <source>
        <tissue evidence="2">Spear leaf of Hainan Tall coconut</tissue>
    </source>
</reference>
<dbReference type="EMBL" id="CM017872">
    <property type="protein sequence ID" value="KAG1327696.1"/>
    <property type="molecule type" value="Genomic_DNA"/>
</dbReference>
<keyword evidence="1" id="KW-0812">Transmembrane</keyword>
<keyword evidence="3" id="KW-1185">Reference proteome</keyword>
<organism evidence="2 3">
    <name type="scientific">Cocos nucifera</name>
    <name type="common">Coconut palm</name>
    <dbReference type="NCBI Taxonomy" id="13894"/>
    <lineage>
        <taxon>Eukaryota</taxon>
        <taxon>Viridiplantae</taxon>
        <taxon>Streptophyta</taxon>
        <taxon>Embryophyta</taxon>
        <taxon>Tracheophyta</taxon>
        <taxon>Spermatophyta</taxon>
        <taxon>Magnoliopsida</taxon>
        <taxon>Liliopsida</taxon>
        <taxon>Arecaceae</taxon>
        <taxon>Arecoideae</taxon>
        <taxon>Cocoseae</taxon>
        <taxon>Attaleinae</taxon>
        <taxon>Cocos</taxon>
    </lineage>
</organism>
<keyword evidence="1" id="KW-1133">Transmembrane helix</keyword>
<dbReference type="Proteomes" id="UP000797356">
    <property type="component" value="Chromosome 1"/>
</dbReference>
<keyword evidence="1" id="KW-0472">Membrane</keyword>